<dbReference type="PRINTS" id="PR00411">
    <property type="entry name" value="PNDRDTASEI"/>
</dbReference>
<dbReference type="InterPro" id="IPR001100">
    <property type="entry name" value="Pyr_nuc-diS_OxRdtase"/>
</dbReference>
<comment type="similarity">
    <text evidence="1">Belongs to the class-I pyridine nucleotide-disulfide oxidoreductase family.</text>
</comment>
<keyword evidence="4" id="KW-0547">Nucleotide-binding</keyword>
<dbReference type="GO" id="GO:0003955">
    <property type="term" value="F:NAD(P)H dehydrogenase (quinone) activity"/>
    <property type="evidence" value="ECO:0007669"/>
    <property type="project" value="TreeGrafter"/>
</dbReference>
<dbReference type="SUPFAM" id="SSF51905">
    <property type="entry name" value="FAD/NAD(P)-binding domain"/>
    <property type="match status" value="1"/>
</dbReference>
<keyword evidence="4" id="KW-0520">NAD</keyword>
<dbReference type="AlphaFoldDB" id="A0A919RRJ4"/>
<feature type="binding site" evidence="4">
    <location>
        <position position="304"/>
    </location>
    <ligand>
        <name>FAD</name>
        <dbReference type="ChEBI" id="CHEBI:57692"/>
    </ligand>
</feature>
<dbReference type="Gene3D" id="3.30.390.30">
    <property type="match status" value="1"/>
</dbReference>
<dbReference type="SUPFAM" id="SSF55424">
    <property type="entry name" value="FAD/NAD-linked reductases, dimerisation (C-terminal) domain"/>
    <property type="match status" value="1"/>
</dbReference>
<dbReference type="GO" id="GO:0050660">
    <property type="term" value="F:flavin adenine dinucleotide binding"/>
    <property type="evidence" value="ECO:0007669"/>
    <property type="project" value="TreeGrafter"/>
</dbReference>
<gene>
    <name evidence="8" type="ORF">Ssi02_74270</name>
</gene>
<feature type="binding site" evidence="4">
    <location>
        <position position="116"/>
    </location>
    <ligand>
        <name>FAD</name>
        <dbReference type="ChEBI" id="CHEBI:57692"/>
    </ligand>
</feature>
<comment type="caution">
    <text evidence="8">The sequence shown here is derived from an EMBL/GenBank/DDBJ whole genome shotgun (WGS) entry which is preliminary data.</text>
</comment>
<proteinExistence type="inferred from homology"/>
<dbReference type="Gene3D" id="3.50.50.60">
    <property type="entry name" value="FAD/NAD(P)-binding domain"/>
    <property type="match status" value="2"/>
</dbReference>
<feature type="binding site" evidence="4">
    <location>
        <position position="265"/>
    </location>
    <ligand>
        <name>NAD(+)</name>
        <dbReference type="ChEBI" id="CHEBI:57540"/>
    </ligand>
</feature>
<dbReference type="Proteomes" id="UP000606172">
    <property type="component" value="Unassembled WGS sequence"/>
</dbReference>
<evidence type="ECO:0000313" key="8">
    <source>
        <dbReference type="EMBL" id="GII97196.1"/>
    </source>
</evidence>
<feature type="binding site" evidence="4">
    <location>
        <position position="52"/>
    </location>
    <ligand>
        <name>FAD</name>
        <dbReference type="ChEBI" id="CHEBI:57692"/>
    </ligand>
</feature>
<evidence type="ECO:0000256" key="4">
    <source>
        <dbReference type="PIRSR" id="PIRSR000350-3"/>
    </source>
</evidence>
<evidence type="ECO:0000313" key="9">
    <source>
        <dbReference type="Proteomes" id="UP000606172"/>
    </source>
</evidence>
<dbReference type="InterPro" id="IPR004099">
    <property type="entry name" value="Pyr_nucl-diS_OxRdtase_dimer"/>
</dbReference>
<protein>
    <submittedName>
        <fullName evidence="8">Pyridine nucleotide-disulfide oxidoreductase</fullName>
    </submittedName>
</protein>
<evidence type="ECO:0000256" key="1">
    <source>
        <dbReference type="ARBA" id="ARBA00007532"/>
    </source>
</evidence>
<keyword evidence="2" id="KW-0285">Flavoprotein</keyword>
<dbReference type="InterPro" id="IPR016156">
    <property type="entry name" value="FAD/NAD-linked_Rdtase_dimer_sf"/>
</dbReference>
<name>A0A919RRJ4_9ACTN</name>
<dbReference type="PANTHER" id="PTHR43014">
    <property type="entry name" value="MERCURIC REDUCTASE"/>
    <property type="match status" value="1"/>
</dbReference>
<feature type="binding site" evidence="4">
    <location>
        <position position="201"/>
    </location>
    <ligand>
        <name>NAD(+)</name>
        <dbReference type="ChEBI" id="CHEBI:57540"/>
    </ligand>
</feature>
<evidence type="ECO:0000259" key="6">
    <source>
        <dbReference type="Pfam" id="PF02852"/>
    </source>
</evidence>
<evidence type="ECO:0000256" key="3">
    <source>
        <dbReference type="ARBA" id="ARBA00022827"/>
    </source>
</evidence>
<comment type="cofactor">
    <cofactor evidence="4">
        <name>FAD</name>
        <dbReference type="ChEBI" id="CHEBI:57692"/>
    </cofactor>
    <text evidence="4">Binds 1 FAD per subunit.</text>
</comment>
<keyword evidence="9" id="KW-1185">Reference proteome</keyword>
<organism evidence="8 9">
    <name type="scientific">Sinosporangium siamense</name>
    <dbReference type="NCBI Taxonomy" id="1367973"/>
    <lineage>
        <taxon>Bacteria</taxon>
        <taxon>Bacillati</taxon>
        <taxon>Actinomycetota</taxon>
        <taxon>Actinomycetes</taxon>
        <taxon>Streptosporangiales</taxon>
        <taxon>Streptosporangiaceae</taxon>
        <taxon>Sinosporangium</taxon>
    </lineage>
</organism>
<sequence length="450" mass="47761">MAQDEFDVVVMGMGPGGEDVAERLAEAGLSVAGVEAELVGGECPYWGCIPSKMMVRASDLLAEGRRIPGIAGDSTISPDWSWVARRIRDEATDDWNDKKAADRFTGKGGHLVRGWGRITAPGEVTVGDRVLKARRGIVIGTGSQPSLPPIEGLAGTPYWTNRQAMEADTLPASLVVVGGGAIGCEIAQVFARFGVRVTVLEAAGRLVAIEEPEACDLLAGVFAADDIEVRLNARVERVSHDGQGFTVHLGDGERALGERLLIATGRRSDLVALGVGAVGLDESARTIATDGRMRAAEGVWAIGDVTGRGAFTHMSMYQADIVVRDLLGEHVFEAEYHAVPRVTFTDPEIGAVGLTEAQARERGLPVRTASTPIPASARGWIHKAGNHGFIKLVASEDVLVGATSAGPAGGEVLSMLTLAVHDRVTIDRLRQMIYAYPTFHRAVHEAVKQL</sequence>
<accession>A0A919RRJ4</accession>
<feature type="binding site" evidence="4">
    <location>
        <begin position="141"/>
        <end position="143"/>
    </location>
    <ligand>
        <name>FAD</name>
        <dbReference type="ChEBI" id="CHEBI:57692"/>
    </ligand>
</feature>
<keyword evidence="3 4" id="KW-0274">FAD</keyword>
<dbReference type="PANTHER" id="PTHR43014:SF2">
    <property type="entry name" value="MERCURIC REDUCTASE"/>
    <property type="match status" value="1"/>
</dbReference>
<dbReference type="PRINTS" id="PR00368">
    <property type="entry name" value="FADPNR"/>
</dbReference>
<dbReference type="InterPro" id="IPR023753">
    <property type="entry name" value="FAD/NAD-binding_dom"/>
</dbReference>
<dbReference type="EMBL" id="BOOW01000056">
    <property type="protein sequence ID" value="GII97196.1"/>
    <property type="molecule type" value="Genomic_DNA"/>
</dbReference>
<evidence type="ECO:0000256" key="5">
    <source>
        <dbReference type="PIRSR" id="PIRSR000350-4"/>
    </source>
</evidence>
<feature type="domain" description="Pyridine nucleotide-disulphide oxidoreductase dimerisation" evidence="6">
    <location>
        <begin position="339"/>
        <end position="446"/>
    </location>
</feature>
<feature type="disulfide bond" description="Redox-active" evidence="5">
    <location>
        <begin position="43"/>
        <end position="48"/>
    </location>
</feature>
<feature type="binding site" evidence="4">
    <location>
        <begin position="178"/>
        <end position="185"/>
    </location>
    <ligand>
        <name>NAD(+)</name>
        <dbReference type="ChEBI" id="CHEBI:57540"/>
    </ligand>
</feature>
<evidence type="ECO:0000256" key="2">
    <source>
        <dbReference type="ARBA" id="ARBA00022630"/>
    </source>
</evidence>
<dbReference type="PIRSF" id="PIRSF000350">
    <property type="entry name" value="Mercury_reductase_MerA"/>
    <property type="match status" value="1"/>
</dbReference>
<evidence type="ECO:0000259" key="7">
    <source>
        <dbReference type="Pfam" id="PF07992"/>
    </source>
</evidence>
<reference evidence="8" key="1">
    <citation type="submission" date="2021-01" db="EMBL/GenBank/DDBJ databases">
        <title>Whole genome shotgun sequence of Sinosporangium siamense NBRC 109515.</title>
        <authorList>
            <person name="Komaki H."/>
            <person name="Tamura T."/>
        </authorList>
    </citation>
    <scope>NUCLEOTIDE SEQUENCE</scope>
    <source>
        <strain evidence="8">NBRC 109515</strain>
    </source>
</reference>
<dbReference type="InterPro" id="IPR036188">
    <property type="entry name" value="FAD/NAD-bd_sf"/>
</dbReference>
<dbReference type="RefSeq" id="WP_204032673.1">
    <property type="nucleotide sequence ID" value="NZ_BOOW01000056.1"/>
</dbReference>
<dbReference type="Pfam" id="PF07992">
    <property type="entry name" value="Pyr_redox_2"/>
    <property type="match status" value="1"/>
</dbReference>
<feature type="domain" description="FAD/NAD(P)-binding" evidence="7">
    <location>
        <begin position="6"/>
        <end position="319"/>
    </location>
</feature>
<dbReference type="Pfam" id="PF02852">
    <property type="entry name" value="Pyr_redox_dim"/>
    <property type="match status" value="1"/>
</dbReference>